<reference evidence="1 2" key="1">
    <citation type="submission" date="2016-10" db="EMBL/GenBank/DDBJ databases">
        <title>Draft genome sequence of Coniochaeta ligniaria NRRL30616, a lignocellulolytic fungus for bioabatement of inhibitors in plant biomass hydrolysates.</title>
        <authorList>
            <consortium name="DOE Joint Genome Institute"/>
            <person name="Jimenez D.J."/>
            <person name="Hector R.E."/>
            <person name="Riley R."/>
            <person name="Sun H."/>
            <person name="Grigoriev I.V."/>
            <person name="Van Elsas J.D."/>
            <person name="Nichols N.N."/>
        </authorList>
    </citation>
    <scope>NUCLEOTIDE SEQUENCE [LARGE SCALE GENOMIC DNA]</scope>
    <source>
        <strain evidence="1 2">NRRL 30616</strain>
    </source>
</reference>
<dbReference type="InParanoid" id="A0A1J7IN79"/>
<organism evidence="1 2">
    <name type="scientific">Coniochaeta ligniaria NRRL 30616</name>
    <dbReference type="NCBI Taxonomy" id="1408157"/>
    <lineage>
        <taxon>Eukaryota</taxon>
        <taxon>Fungi</taxon>
        <taxon>Dikarya</taxon>
        <taxon>Ascomycota</taxon>
        <taxon>Pezizomycotina</taxon>
        <taxon>Sordariomycetes</taxon>
        <taxon>Sordariomycetidae</taxon>
        <taxon>Coniochaetales</taxon>
        <taxon>Coniochaetaceae</taxon>
        <taxon>Coniochaeta</taxon>
    </lineage>
</organism>
<evidence type="ECO:0000313" key="2">
    <source>
        <dbReference type="Proteomes" id="UP000182658"/>
    </source>
</evidence>
<name>A0A1J7IN79_9PEZI</name>
<protein>
    <submittedName>
        <fullName evidence="1">Uncharacterized protein</fullName>
    </submittedName>
</protein>
<evidence type="ECO:0000313" key="1">
    <source>
        <dbReference type="EMBL" id="OIW29039.1"/>
    </source>
</evidence>
<proteinExistence type="predicted"/>
<dbReference type="Proteomes" id="UP000182658">
    <property type="component" value="Unassembled WGS sequence"/>
</dbReference>
<gene>
    <name evidence="1" type="ORF">CONLIGDRAFT_406262</name>
</gene>
<sequence length="150" mass="16181">MTRLDNSQRGVLDLVRPPAGACAVHLMELLRASSRSPRIGAVTYWCCWSAPPVAMVKVVFLEDVFTLGPGEPESGAGKVTRACASSPSYFDTRPAVAGRWLGVFPVRKSATSARTQTVSRDMLGLPRTNIQMIGPMCSPHLESVHSHDST</sequence>
<keyword evidence="2" id="KW-1185">Reference proteome</keyword>
<dbReference type="AlphaFoldDB" id="A0A1J7IN79"/>
<accession>A0A1J7IN79</accession>
<dbReference type="EMBL" id="KV875098">
    <property type="protein sequence ID" value="OIW29039.1"/>
    <property type="molecule type" value="Genomic_DNA"/>
</dbReference>